<evidence type="ECO:0000313" key="2">
    <source>
        <dbReference type="Proteomes" id="UP000002729"/>
    </source>
</evidence>
<keyword evidence="2" id="KW-1185">Reference proteome</keyword>
<sequence length="156" mass="16028">MAPAAGGGGRELAPLAKMRVLRFAALASCASSLGKGPIGVKMVDVAGDGAALVVDSYADAAVLVDVVRCAVLGVRLLDAGARGTGVIGCFPPECFVAKWIETHNCSLRAHPRLEYGLGHPSLPTSLPSLSVSRSVVLGMALDTIASSSWRCIRVQT</sequence>
<accession>F0YHC7</accession>
<dbReference type="Proteomes" id="UP000002729">
    <property type="component" value="Unassembled WGS sequence"/>
</dbReference>
<reference evidence="1 2" key="1">
    <citation type="journal article" date="2011" name="Proc. Natl. Acad. Sci. U.S.A.">
        <title>Niche of harmful alga Aureococcus anophagefferens revealed through ecogenomics.</title>
        <authorList>
            <person name="Gobler C.J."/>
            <person name="Berry D.L."/>
            <person name="Dyhrman S.T."/>
            <person name="Wilhelm S.W."/>
            <person name="Salamov A."/>
            <person name="Lobanov A.V."/>
            <person name="Zhang Y."/>
            <person name="Collier J.L."/>
            <person name="Wurch L.L."/>
            <person name="Kustka A.B."/>
            <person name="Dill B.D."/>
            <person name="Shah M."/>
            <person name="VerBerkmoes N.C."/>
            <person name="Kuo A."/>
            <person name="Terry A."/>
            <person name="Pangilinan J."/>
            <person name="Lindquist E.A."/>
            <person name="Lucas S."/>
            <person name="Paulsen I.T."/>
            <person name="Hattenrath-Lehmann T.K."/>
            <person name="Talmage S.C."/>
            <person name="Walker E.A."/>
            <person name="Koch F."/>
            <person name="Burson A.M."/>
            <person name="Marcoval M.A."/>
            <person name="Tang Y.Z."/>
            <person name="Lecleir G.R."/>
            <person name="Coyne K.J."/>
            <person name="Berg G.M."/>
            <person name="Bertrand E.M."/>
            <person name="Saito M.A."/>
            <person name="Gladyshev V.N."/>
            <person name="Grigoriev I.V."/>
        </authorList>
    </citation>
    <scope>NUCLEOTIDE SEQUENCE [LARGE SCALE GENOMIC DNA]</scope>
    <source>
        <strain evidence="2">CCMP 1984</strain>
    </source>
</reference>
<dbReference type="InParanoid" id="F0YHC7"/>
<name>F0YHC7_AURAN</name>
<proteinExistence type="predicted"/>
<dbReference type="RefSeq" id="XP_009039805.1">
    <property type="nucleotide sequence ID" value="XM_009041557.1"/>
</dbReference>
<gene>
    <name evidence="1" type="ORF">AURANDRAFT_66384</name>
</gene>
<dbReference type="GeneID" id="20225775"/>
<dbReference type="KEGG" id="aaf:AURANDRAFT_66384"/>
<protein>
    <submittedName>
        <fullName evidence="1">Uncharacterized protein</fullName>
    </submittedName>
</protein>
<dbReference type="AlphaFoldDB" id="F0YHC7"/>
<dbReference type="EMBL" id="GL833141">
    <property type="protein sequence ID" value="EGB05422.1"/>
    <property type="molecule type" value="Genomic_DNA"/>
</dbReference>
<evidence type="ECO:0000313" key="1">
    <source>
        <dbReference type="EMBL" id="EGB05422.1"/>
    </source>
</evidence>
<organism evidence="2">
    <name type="scientific">Aureococcus anophagefferens</name>
    <name type="common">Harmful bloom alga</name>
    <dbReference type="NCBI Taxonomy" id="44056"/>
    <lineage>
        <taxon>Eukaryota</taxon>
        <taxon>Sar</taxon>
        <taxon>Stramenopiles</taxon>
        <taxon>Ochrophyta</taxon>
        <taxon>Pelagophyceae</taxon>
        <taxon>Pelagomonadales</taxon>
        <taxon>Pelagomonadaceae</taxon>
        <taxon>Aureococcus</taxon>
    </lineage>
</organism>